<sequence length="431" mass="46339">MTPRQLLLTFCLFLCAQLAHSGPRIERWQTSAGTRVLFVEDHSLPIIDLQIDVAAGAARDAAGKEGVAGLTRSLIDLGADGLDETQIANRLADLGARLSGGVDLDRASLTLRTLSMVDKRTSAFELLRAIIAGPTFPAAAFEREKARSLAALKEALTRPDAIASKAFWATMYPAHPYGRQATPESLTALRREDVLAFHAAHYGARSATIAIVGDLSRADAETLAERLSAGLPVAAAVGELPQPQLPAAGEERIAHPAAQAHLLIGMPALKRGDPDFFPLAVGNYSLGGGGFVSRLVKEVRDKRGLAYSVHSYFLPLQQLGPFQIGLQTHKGQVAEALQVTRAVLDEFLAHGPSETELLAAKQNLVGSFPLRLDSNRKILENVAMIAFYDLPLDYLDRYPENIERVTTAEIQAAFARRLPVAHLVSVVVAGD</sequence>
<protein>
    <submittedName>
        <fullName evidence="4">Peptidase M16 inactive domain protein</fullName>
    </submittedName>
</protein>
<proteinExistence type="predicted"/>
<dbReference type="InterPro" id="IPR050361">
    <property type="entry name" value="MPP/UQCRC_Complex"/>
</dbReference>
<dbReference type="InterPro" id="IPR011249">
    <property type="entry name" value="Metalloenz_LuxS/M16"/>
</dbReference>
<dbReference type="Pfam" id="PF05193">
    <property type="entry name" value="Peptidase_M16_C"/>
    <property type="match status" value="1"/>
</dbReference>
<dbReference type="InterPro" id="IPR007863">
    <property type="entry name" value="Peptidase_M16_C"/>
</dbReference>
<evidence type="ECO:0000259" key="2">
    <source>
        <dbReference type="Pfam" id="PF00675"/>
    </source>
</evidence>
<dbReference type="Pfam" id="PF00675">
    <property type="entry name" value="Peptidase_M16"/>
    <property type="match status" value="1"/>
</dbReference>
<keyword evidence="5" id="KW-1185">Reference proteome</keyword>
<feature type="chain" id="PRO_5001460567" evidence="1">
    <location>
        <begin position="22"/>
        <end position="431"/>
    </location>
</feature>
<organism evidence="4 5">
    <name type="scientific">Candidatus Accumulibacter adjunctus</name>
    <dbReference type="NCBI Taxonomy" id="1454001"/>
    <lineage>
        <taxon>Bacteria</taxon>
        <taxon>Pseudomonadati</taxon>
        <taxon>Pseudomonadota</taxon>
        <taxon>Betaproteobacteria</taxon>
        <taxon>Candidatus Accumulibacter</taxon>
    </lineage>
</organism>
<feature type="signal peptide" evidence="1">
    <location>
        <begin position="1"/>
        <end position="21"/>
    </location>
</feature>
<evidence type="ECO:0000259" key="3">
    <source>
        <dbReference type="Pfam" id="PF05193"/>
    </source>
</evidence>
<comment type="caution">
    <text evidence="4">The sequence shown here is derived from an EMBL/GenBank/DDBJ whole genome shotgun (WGS) entry which is preliminary data.</text>
</comment>
<dbReference type="InterPro" id="IPR011765">
    <property type="entry name" value="Pept_M16_N"/>
</dbReference>
<feature type="domain" description="Peptidase M16 N-terminal" evidence="2">
    <location>
        <begin position="35"/>
        <end position="180"/>
    </location>
</feature>
<dbReference type="PANTHER" id="PTHR11851:SF224">
    <property type="entry name" value="PROCESSING PROTEASE"/>
    <property type="match status" value="1"/>
</dbReference>
<reference evidence="4" key="1">
    <citation type="submission" date="2014-02" db="EMBL/GenBank/DDBJ databases">
        <title>Expanding our view of genomic diversity in Candidatus Accumulibacter clades.</title>
        <authorList>
            <person name="Skennerton C.T."/>
            <person name="Barr J.J."/>
            <person name="Slater F.R."/>
            <person name="Bond P.L."/>
            <person name="Tyson G.W."/>
        </authorList>
    </citation>
    <scope>NUCLEOTIDE SEQUENCE [LARGE SCALE GENOMIC DNA]</scope>
</reference>
<evidence type="ECO:0000313" key="4">
    <source>
        <dbReference type="EMBL" id="EXI68443.1"/>
    </source>
</evidence>
<evidence type="ECO:0000313" key="5">
    <source>
        <dbReference type="Proteomes" id="UP000020218"/>
    </source>
</evidence>
<evidence type="ECO:0000256" key="1">
    <source>
        <dbReference type="SAM" id="SignalP"/>
    </source>
</evidence>
<dbReference type="PATRIC" id="fig|1454001.3.peg.1251"/>
<dbReference type="AlphaFoldDB" id="A0A011MF83"/>
<gene>
    <name evidence="4" type="ORF">AW08_01225</name>
</gene>
<feature type="domain" description="Peptidase M16 C-terminal" evidence="3">
    <location>
        <begin position="189"/>
        <end position="364"/>
    </location>
</feature>
<keyword evidence="1" id="KW-0732">Signal</keyword>
<dbReference type="EMBL" id="JFAX01000005">
    <property type="protein sequence ID" value="EXI68443.1"/>
    <property type="molecule type" value="Genomic_DNA"/>
</dbReference>
<dbReference type="PANTHER" id="PTHR11851">
    <property type="entry name" value="METALLOPROTEASE"/>
    <property type="match status" value="1"/>
</dbReference>
<dbReference type="GO" id="GO:0046872">
    <property type="term" value="F:metal ion binding"/>
    <property type="evidence" value="ECO:0007669"/>
    <property type="project" value="InterPro"/>
</dbReference>
<dbReference type="Proteomes" id="UP000020218">
    <property type="component" value="Unassembled WGS sequence"/>
</dbReference>
<dbReference type="STRING" id="1454001.AW08_01225"/>
<dbReference type="SUPFAM" id="SSF63411">
    <property type="entry name" value="LuxS/MPP-like metallohydrolase"/>
    <property type="match status" value="2"/>
</dbReference>
<dbReference type="Gene3D" id="3.30.830.10">
    <property type="entry name" value="Metalloenzyme, LuxS/M16 peptidase-like"/>
    <property type="match status" value="2"/>
</dbReference>
<name>A0A011MF83_9PROT</name>
<accession>A0A011MF83</accession>